<dbReference type="Gramene" id="rna14286">
    <property type="protein sequence ID" value="RHN66326.1"/>
    <property type="gene ID" value="gene14286"/>
</dbReference>
<dbReference type="Proteomes" id="UP000265566">
    <property type="component" value="Chromosome 3"/>
</dbReference>
<evidence type="ECO:0000313" key="1">
    <source>
        <dbReference type="EMBL" id="RHN66326.1"/>
    </source>
</evidence>
<organism evidence="1 2">
    <name type="scientific">Medicago truncatula</name>
    <name type="common">Barrel medic</name>
    <name type="synonym">Medicago tribuloides</name>
    <dbReference type="NCBI Taxonomy" id="3880"/>
    <lineage>
        <taxon>Eukaryota</taxon>
        <taxon>Viridiplantae</taxon>
        <taxon>Streptophyta</taxon>
        <taxon>Embryophyta</taxon>
        <taxon>Tracheophyta</taxon>
        <taxon>Spermatophyta</taxon>
        <taxon>Magnoliopsida</taxon>
        <taxon>eudicotyledons</taxon>
        <taxon>Gunneridae</taxon>
        <taxon>Pentapetalae</taxon>
        <taxon>rosids</taxon>
        <taxon>fabids</taxon>
        <taxon>Fabales</taxon>
        <taxon>Fabaceae</taxon>
        <taxon>Papilionoideae</taxon>
        <taxon>50 kb inversion clade</taxon>
        <taxon>NPAAA clade</taxon>
        <taxon>Hologalegina</taxon>
        <taxon>IRL clade</taxon>
        <taxon>Trifolieae</taxon>
        <taxon>Medicago</taxon>
    </lineage>
</organism>
<dbReference type="EMBL" id="PSQE01000003">
    <property type="protein sequence ID" value="RHN66326.1"/>
    <property type="molecule type" value="Genomic_DNA"/>
</dbReference>
<accession>A0A396IKT4</accession>
<sequence>MLITSHANLSVSGHRRQAIVVVIGSIPSSKPPLIRLLEITNRNLLSCC</sequence>
<proteinExistence type="predicted"/>
<protein>
    <submittedName>
        <fullName evidence="1">Uncharacterized protein</fullName>
    </submittedName>
</protein>
<reference evidence="2" key="1">
    <citation type="journal article" date="2018" name="Nat. Plants">
        <title>Whole-genome landscape of Medicago truncatula symbiotic genes.</title>
        <authorList>
            <person name="Pecrix Y."/>
            <person name="Staton S.E."/>
            <person name="Sallet E."/>
            <person name="Lelandais-Briere C."/>
            <person name="Moreau S."/>
            <person name="Carrere S."/>
            <person name="Blein T."/>
            <person name="Jardinaud M.F."/>
            <person name="Latrasse D."/>
            <person name="Zouine M."/>
            <person name="Zahm M."/>
            <person name="Kreplak J."/>
            <person name="Mayjonade B."/>
            <person name="Satge C."/>
            <person name="Perez M."/>
            <person name="Cauet S."/>
            <person name="Marande W."/>
            <person name="Chantry-Darmon C."/>
            <person name="Lopez-Roques C."/>
            <person name="Bouchez O."/>
            <person name="Berard A."/>
            <person name="Debelle F."/>
            <person name="Munos S."/>
            <person name="Bendahmane A."/>
            <person name="Berges H."/>
            <person name="Niebel A."/>
            <person name="Buitink J."/>
            <person name="Frugier F."/>
            <person name="Benhamed M."/>
            <person name="Crespi M."/>
            <person name="Gouzy J."/>
            <person name="Gamas P."/>
        </authorList>
    </citation>
    <scope>NUCLEOTIDE SEQUENCE [LARGE SCALE GENOMIC DNA]</scope>
    <source>
        <strain evidence="2">cv. Jemalong A17</strain>
    </source>
</reference>
<evidence type="ECO:0000313" key="2">
    <source>
        <dbReference type="Proteomes" id="UP000265566"/>
    </source>
</evidence>
<gene>
    <name evidence="1" type="ORF">MtrunA17_Chr3g0089701</name>
</gene>
<dbReference type="AlphaFoldDB" id="A0A396IKT4"/>
<name>A0A396IKT4_MEDTR</name>
<comment type="caution">
    <text evidence="1">The sequence shown here is derived from an EMBL/GenBank/DDBJ whole genome shotgun (WGS) entry which is preliminary data.</text>
</comment>